<dbReference type="GO" id="GO:0003824">
    <property type="term" value="F:catalytic activity"/>
    <property type="evidence" value="ECO:0007669"/>
    <property type="project" value="InterPro"/>
</dbReference>
<dbReference type="PANTHER" id="PTHR14859:SF15">
    <property type="entry name" value="ENDONUCLEASE_EXONUCLEASE_PHOSPHATASE DOMAIN-CONTAINING PROTEIN"/>
    <property type="match status" value="1"/>
</dbReference>
<gene>
    <name evidence="2" type="ORF">BU204_02355</name>
</gene>
<dbReference type="SUPFAM" id="SSF56219">
    <property type="entry name" value="DNase I-like"/>
    <property type="match status" value="1"/>
</dbReference>
<feature type="domain" description="Endonuclease/exonuclease/phosphatase" evidence="1">
    <location>
        <begin position="67"/>
        <end position="146"/>
    </location>
</feature>
<proteinExistence type="predicted"/>
<reference evidence="2 3" key="1">
    <citation type="submission" date="2016-12" db="EMBL/GenBank/DDBJ databases">
        <title>The draft genome sequence of Actinophytocola sp. 11-183.</title>
        <authorList>
            <person name="Wang W."/>
            <person name="Yuan L."/>
        </authorList>
    </citation>
    <scope>NUCLEOTIDE SEQUENCE [LARGE SCALE GENOMIC DNA]</scope>
    <source>
        <strain evidence="2 3">11-183</strain>
    </source>
</reference>
<protein>
    <recommendedName>
        <fullName evidence="1">Endonuclease/exonuclease/phosphatase domain-containing protein</fullName>
    </recommendedName>
</protein>
<keyword evidence="3" id="KW-1185">Reference proteome</keyword>
<evidence type="ECO:0000259" key="1">
    <source>
        <dbReference type="Pfam" id="PF03372"/>
    </source>
</evidence>
<dbReference type="AlphaFoldDB" id="A0A1Q8CXZ4"/>
<sequence>MPSASHLAFTVVLSWRNTPLPMARPGEERRGLLEAVLDVQGLRVRVMTTHFQHDNAASRLVQPETVAAAVEASREPVVLTGDLNARADAPEIAALTGTMTDSHARAGHGDGATHPAEAPNARIDYVLSTKALPVWSRVLTSDASDHLPVLARLVVVRR</sequence>
<evidence type="ECO:0000313" key="2">
    <source>
        <dbReference type="EMBL" id="OLF19215.1"/>
    </source>
</evidence>
<name>A0A1Q8CXZ4_9PSEU</name>
<dbReference type="Proteomes" id="UP000185596">
    <property type="component" value="Unassembled WGS sequence"/>
</dbReference>
<dbReference type="EMBL" id="MSIE01000002">
    <property type="protein sequence ID" value="OLF19215.1"/>
    <property type="molecule type" value="Genomic_DNA"/>
</dbReference>
<dbReference type="InterPro" id="IPR051916">
    <property type="entry name" value="GPI-anchor_lipid_remodeler"/>
</dbReference>
<dbReference type="GO" id="GO:0016020">
    <property type="term" value="C:membrane"/>
    <property type="evidence" value="ECO:0007669"/>
    <property type="project" value="GOC"/>
</dbReference>
<dbReference type="GO" id="GO:0006506">
    <property type="term" value="P:GPI anchor biosynthetic process"/>
    <property type="evidence" value="ECO:0007669"/>
    <property type="project" value="TreeGrafter"/>
</dbReference>
<dbReference type="InterPro" id="IPR036691">
    <property type="entry name" value="Endo/exonu/phosph_ase_sf"/>
</dbReference>
<dbReference type="InterPro" id="IPR005135">
    <property type="entry name" value="Endo/exonuclease/phosphatase"/>
</dbReference>
<dbReference type="OrthoDB" id="155529at2"/>
<dbReference type="Gene3D" id="3.60.10.10">
    <property type="entry name" value="Endonuclease/exonuclease/phosphatase"/>
    <property type="match status" value="1"/>
</dbReference>
<dbReference type="PANTHER" id="PTHR14859">
    <property type="entry name" value="CALCOFLUOR WHITE HYPERSENSITIVE PROTEIN PRECURSOR"/>
    <property type="match status" value="1"/>
</dbReference>
<evidence type="ECO:0000313" key="3">
    <source>
        <dbReference type="Proteomes" id="UP000185596"/>
    </source>
</evidence>
<organism evidence="2 3">
    <name type="scientific">Actinophytocola xanthii</name>
    <dbReference type="NCBI Taxonomy" id="1912961"/>
    <lineage>
        <taxon>Bacteria</taxon>
        <taxon>Bacillati</taxon>
        <taxon>Actinomycetota</taxon>
        <taxon>Actinomycetes</taxon>
        <taxon>Pseudonocardiales</taxon>
        <taxon>Pseudonocardiaceae</taxon>
    </lineage>
</organism>
<dbReference type="RefSeq" id="WP_075123819.1">
    <property type="nucleotide sequence ID" value="NZ_MSIE01000002.1"/>
</dbReference>
<comment type="caution">
    <text evidence="2">The sequence shown here is derived from an EMBL/GenBank/DDBJ whole genome shotgun (WGS) entry which is preliminary data.</text>
</comment>
<accession>A0A1Q8CXZ4</accession>
<dbReference type="STRING" id="1912961.BU204_02355"/>
<dbReference type="Pfam" id="PF03372">
    <property type="entry name" value="Exo_endo_phos"/>
    <property type="match status" value="1"/>
</dbReference>